<dbReference type="PANTHER" id="PTHR30032">
    <property type="entry name" value="N-ACETYLMURAMOYL-L-ALANINE AMIDASE-RELATED"/>
    <property type="match status" value="1"/>
</dbReference>
<dbReference type="InterPro" id="IPR051922">
    <property type="entry name" value="Bact_Sporulation_Assoc"/>
</dbReference>
<evidence type="ECO:0000259" key="1">
    <source>
        <dbReference type="Pfam" id="PF08486"/>
    </source>
</evidence>
<dbReference type="AlphaFoldDB" id="A0A150WDI5"/>
<reference evidence="2 3" key="1">
    <citation type="submission" date="2016-03" db="EMBL/GenBank/DDBJ databases">
        <authorList>
            <person name="Ploux O."/>
        </authorList>
    </citation>
    <scope>NUCLEOTIDE SEQUENCE [LARGE SCALE GENOMIC DNA]</scope>
    <source>
        <strain evidence="2 3">BER2</strain>
    </source>
</reference>
<feature type="domain" description="Sporulation stage II protein D amidase enhancer LytB N-terminal" evidence="1">
    <location>
        <begin position="94"/>
        <end position="188"/>
    </location>
</feature>
<dbReference type="InterPro" id="IPR013693">
    <property type="entry name" value="SpoIID/LytB_N"/>
</dbReference>
<name>A0A150WDI5_BDEBC</name>
<organism evidence="2 3">
    <name type="scientific">Bdellovibrio bacteriovorus</name>
    <dbReference type="NCBI Taxonomy" id="959"/>
    <lineage>
        <taxon>Bacteria</taxon>
        <taxon>Pseudomonadati</taxon>
        <taxon>Bdellovibrionota</taxon>
        <taxon>Bdellovibrionia</taxon>
        <taxon>Bdellovibrionales</taxon>
        <taxon>Pseudobdellovibrionaceae</taxon>
        <taxon>Bdellovibrio</taxon>
    </lineage>
</organism>
<accession>A0A150WDI5</accession>
<gene>
    <name evidence="2" type="ORF">AZI85_10320</name>
</gene>
<dbReference type="NCBIfam" id="TIGR02669">
    <property type="entry name" value="SpoIID_LytB"/>
    <property type="match status" value="1"/>
</dbReference>
<sequence>MRVRLLSTTHKVQISGLGLKFHNLDRPYRQVAIPDSGQAEVRLMERAGKKVWSLRINNKDPETLFSEKFLYIQGENLRVGSQSLPQKVLLHASKEKVDVVGVMPLEDYVVGVLASEMPLSWPMESLKAQAVAARSYALAVMRERKDKPYHLESSILDQVFRHVLAEDENDPLIKKALQAVKETQGQKLYASNDKVLKAFFHSDCGGKTTTAKSVWNHGVNTGVATDASCPTNPRANWKLSLSKEELHKRLQLPPIAKIDFIRNKEDKRVLKVKVAMNDSSVAEIPANDFRQKIGFTELRSTMFTMNKVGENFVFEGRGFGHGVGLCQWGSRALSRSGYDYKRILTHYYPLARLK</sequence>
<evidence type="ECO:0000313" key="3">
    <source>
        <dbReference type="Proteomes" id="UP000075391"/>
    </source>
</evidence>
<proteinExistence type="predicted"/>
<dbReference type="Proteomes" id="UP000075391">
    <property type="component" value="Unassembled WGS sequence"/>
</dbReference>
<evidence type="ECO:0000313" key="2">
    <source>
        <dbReference type="EMBL" id="KYG60932.1"/>
    </source>
</evidence>
<dbReference type="EMBL" id="LUKF01000018">
    <property type="protein sequence ID" value="KYG60932.1"/>
    <property type="molecule type" value="Genomic_DNA"/>
</dbReference>
<dbReference type="GO" id="GO:0030435">
    <property type="term" value="P:sporulation resulting in formation of a cellular spore"/>
    <property type="evidence" value="ECO:0007669"/>
    <property type="project" value="InterPro"/>
</dbReference>
<dbReference type="Pfam" id="PF08486">
    <property type="entry name" value="SpoIID"/>
    <property type="match status" value="1"/>
</dbReference>
<dbReference type="PANTHER" id="PTHR30032:SF4">
    <property type="entry name" value="AMIDASE ENHANCER"/>
    <property type="match status" value="1"/>
</dbReference>
<dbReference type="InterPro" id="IPR013486">
    <property type="entry name" value="SpoIID/LytB"/>
</dbReference>
<dbReference type="GO" id="GO:0030288">
    <property type="term" value="C:outer membrane-bounded periplasmic space"/>
    <property type="evidence" value="ECO:0007669"/>
    <property type="project" value="TreeGrafter"/>
</dbReference>
<protein>
    <submittedName>
        <fullName evidence="2">Stage II sporulation protein D</fullName>
    </submittedName>
</protein>
<comment type="caution">
    <text evidence="2">The sequence shown here is derived from an EMBL/GenBank/DDBJ whole genome shotgun (WGS) entry which is preliminary data.</text>
</comment>
<dbReference type="OrthoDB" id="5291145at2"/>